<dbReference type="InterPro" id="IPR000086">
    <property type="entry name" value="NUDIX_hydrolase_dom"/>
</dbReference>
<reference evidence="5" key="1">
    <citation type="submission" date="2020-05" db="EMBL/GenBank/DDBJ databases">
        <title>Frigoriglobus tundricola gen. nov., sp. nov., a psychrotolerant cellulolytic planctomycete of the family Gemmataceae with two divergent copies of 16S rRNA gene.</title>
        <authorList>
            <person name="Kulichevskaya I.S."/>
            <person name="Ivanova A.A."/>
            <person name="Naumoff D.G."/>
            <person name="Beletsky A.V."/>
            <person name="Rijpstra W.I.C."/>
            <person name="Sinninghe Damste J.S."/>
            <person name="Mardanov A.V."/>
            <person name="Ravin N.V."/>
            <person name="Dedysh S.N."/>
        </authorList>
    </citation>
    <scope>NUCLEOTIDE SEQUENCE [LARGE SCALE GENOMIC DNA]</scope>
    <source>
        <strain evidence="5">PL17</strain>
    </source>
</reference>
<keyword evidence="1 2" id="KW-0378">Hydrolase</keyword>
<dbReference type="Pfam" id="PF00293">
    <property type="entry name" value="NUDIX"/>
    <property type="match status" value="1"/>
</dbReference>
<dbReference type="InterPro" id="IPR015797">
    <property type="entry name" value="NUDIX_hydrolase-like_dom_sf"/>
</dbReference>
<dbReference type="PROSITE" id="PS51462">
    <property type="entry name" value="NUDIX"/>
    <property type="match status" value="1"/>
</dbReference>
<evidence type="ECO:0000259" key="3">
    <source>
        <dbReference type="PROSITE" id="PS51462"/>
    </source>
</evidence>
<dbReference type="EC" id="3.6.1.13" evidence="4"/>
<dbReference type="KEGG" id="ftj:FTUN_2857"/>
<dbReference type="SUPFAM" id="SSF55811">
    <property type="entry name" value="Nudix"/>
    <property type="match status" value="1"/>
</dbReference>
<evidence type="ECO:0000256" key="1">
    <source>
        <dbReference type="ARBA" id="ARBA00022801"/>
    </source>
</evidence>
<dbReference type="InterPro" id="IPR020084">
    <property type="entry name" value="NUDIX_hydrolase_CS"/>
</dbReference>
<dbReference type="AlphaFoldDB" id="A0A6M5YPH5"/>
<dbReference type="CDD" id="cd18873">
    <property type="entry name" value="NUDIX_NadM_like"/>
    <property type="match status" value="1"/>
</dbReference>
<feature type="domain" description="Nudix hydrolase" evidence="3">
    <location>
        <begin position="15"/>
        <end position="146"/>
    </location>
</feature>
<comment type="similarity">
    <text evidence="2">Belongs to the Nudix hydrolase family.</text>
</comment>
<name>A0A6M5YPH5_9BACT</name>
<dbReference type="PROSITE" id="PS00893">
    <property type="entry name" value="NUDIX_BOX"/>
    <property type="match status" value="1"/>
</dbReference>
<dbReference type="EMBL" id="CP053452">
    <property type="protein sequence ID" value="QJW95310.1"/>
    <property type="molecule type" value="Genomic_DNA"/>
</dbReference>
<evidence type="ECO:0000313" key="4">
    <source>
        <dbReference type="EMBL" id="QJW95310.1"/>
    </source>
</evidence>
<dbReference type="Proteomes" id="UP000503447">
    <property type="component" value="Chromosome"/>
</dbReference>
<proteinExistence type="inferred from homology"/>
<evidence type="ECO:0000313" key="5">
    <source>
        <dbReference type="Proteomes" id="UP000503447"/>
    </source>
</evidence>
<keyword evidence="5" id="KW-1185">Reference proteome</keyword>
<organism evidence="4 5">
    <name type="scientific">Frigoriglobus tundricola</name>
    <dbReference type="NCBI Taxonomy" id="2774151"/>
    <lineage>
        <taxon>Bacteria</taxon>
        <taxon>Pseudomonadati</taxon>
        <taxon>Planctomycetota</taxon>
        <taxon>Planctomycetia</taxon>
        <taxon>Gemmatales</taxon>
        <taxon>Gemmataceae</taxon>
        <taxon>Frigoriglobus</taxon>
    </lineage>
</organism>
<gene>
    <name evidence="4" type="ORF">FTUN_2857</name>
</gene>
<dbReference type="PANTHER" id="PTHR43736">
    <property type="entry name" value="ADP-RIBOSE PYROPHOSPHATASE"/>
    <property type="match status" value="1"/>
</dbReference>
<dbReference type="PANTHER" id="PTHR43736:SF4">
    <property type="entry name" value="SLR1690 PROTEIN"/>
    <property type="match status" value="1"/>
</dbReference>
<dbReference type="Gene3D" id="3.90.79.10">
    <property type="entry name" value="Nucleoside Triphosphate Pyrophosphohydrolase"/>
    <property type="match status" value="1"/>
</dbReference>
<dbReference type="InterPro" id="IPR020476">
    <property type="entry name" value="Nudix_hydrolase"/>
</dbReference>
<dbReference type="GO" id="GO:0047631">
    <property type="term" value="F:ADP-ribose diphosphatase activity"/>
    <property type="evidence" value="ECO:0007669"/>
    <property type="project" value="UniProtKB-EC"/>
</dbReference>
<evidence type="ECO:0000256" key="2">
    <source>
        <dbReference type="RuleBase" id="RU003476"/>
    </source>
</evidence>
<accession>A0A6M5YPH5</accession>
<sequence length="152" mass="16549">MGTNGGQKHTYEYPRPALTVDVAIVTREANPRVLLIRRKNDPFAGSWALPGGFVDENERLADAARRELVEETGVEGADLEQLYTTGDPGRDPRGWTVSVAYLAQVAPDSLKPIAADDAAEVGWWALDALPPLAFDHAMLLGRVRARLADRTA</sequence>
<protein>
    <submittedName>
        <fullName evidence="4">ADP-ribose pyrophosphatase</fullName>
        <ecNumber evidence="4">3.6.1.13</ecNumber>
    </submittedName>
</protein>
<dbReference type="PRINTS" id="PR00502">
    <property type="entry name" value="NUDIXFAMILY"/>
</dbReference>
<dbReference type="RefSeq" id="WP_171471115.1">
    <property type="nucleotide sequence ID" value="NZ_CP053452.2"/>
</dbReference>